<dbReference type="PRINTS" id="PR00455">
    <property type="entry name" value="HTHTETR"/>
</dbReference>
<dbReference type="SUPFAM" id="SSF46689">
    <property type="entry name" value="Homeodomain-like"/>
    <property type="match status" value="1"/>
</dbReference>
<evidence type="ECO:0000259" key="5">
    <source>
        <dbReference type="PROSITE" id="PS50977"/>
    </source>
</evidence>
<keyword evidence="2 4" id="KW-0238">DNA-binding</keyword>
<dbReference type="PANTHER" id="PTHR30055:SF234">
    <property type="entry name" value="HTH-TYPE TRANSCRIPTIONAL REGULATOR BETI"/>
    <property type="match status" value="1"/>
</dbReference>
<dbReference type="EMBL" id="JBFAKC010000002">
    <property type="protein sequence ID" value="MEV0706869.1"/>
    <property type="molecule type" value="Genomic_DNA"/>
</dbReference>
<dbReference type="Gene3D" id="1.10.357.10">
    <property type="entry name" value="Tetracycline Repressor, domain 2"/>
    <property type="match status" value="1"/>
</dbReference>
<evidence type="ECO:0000256" key="3">
    <source>
        <dbReference type="ARBA" id="ARBA00023163"/>
    </source>
</evidence>
<proteinExistence type="predicted"/>
<dbReference type="PROSITE" id="PS50977">
    <property type="entry name" value="HTH_TETR_2"/>
    <property type="match status" value="1"/>
</dbReference>
<comment type="caution">
    <text evidence="6">The sequence shown here is derived from an EMBL/GenBank/DDBJ whole genome shotgun (WGS) entry which is preliminary data.</text>
</comment>
<dbReference type="PANTHER" id="PTHR30055">
    <property type="entry name" value="HTH-TYPE TRANSCRIPTIONAL REGULATOR RUTR"/>
    <property type="match status" value="1"/>
</dbReference>
<dbReference type="InterPro" id="IPR001647">
    <property type="entry name" value="HTH_TetR"/>
</dbReference>
<evidence type="ECO:0000313" key="7">
    <source>
        <dbReference type="Proteomes" id="UP001551695"/>
    </source>
</evidence>
<dbReference type="Pfam" id="PF00440">
    <property type="entry name" value="TetR_N"/>
    <property type="match status" value="1"/>
</dbReference>
<evidence type="ECO:0000256" key="4">
    <source>
        <dbReference type="PROSITE-ProRule" id="PRU00335"/>
    </source>
</evidence>
<dbReference type="InterPro" id="IPR050109">
    <property type="entry name" value="HTH-type_TetR-like_transc_reg"/>
</dbReference>
<gene>
    <name evidence="6" type="ORF">AB0I48_04830</name>
</gene>
<sequence length="204" mass="22765">MTSPTPRLTQPERVELSNRRLVLAAIALIAEKGWEATTAAEIGRRAGYSRAMVHARYGSKDAILEAFFQQDYVERLAPDPRPDATGLQRAVAHFDRVVQLHGEDPDFLRGMFIAGFEAVKTTSGLRPRVRSYLRRGTDRVAAGLRDGIQDGSVRADIDIERAATDIAMAVFGVAFQWTVFPDFDLVPELEYIRARLIRTYGTAQ</sequence>
<accession>A0ABV3FN67</accession>
<name>A0ABV3FN67_9NOCA</name>
<reference evidence="6 7" key="1">
    <citation type="submission" date="2024-06" db="EMBL/GenBank/DDBJ databases">
        <title>The Natural Products Discovery Center: Release of the First 8490 Sequenced Strains for Exploring Actinobacteria Biosynthetic Diversity.</title>
        <authorList>
            <person name="Kalkreuter E."/>
            <person name="Kautsar S.A."/>
            <person name="Yang D."/>
            <person name="Bader C.D."/>
            <person name="Teijaro C.N."/>
            <person name="Fluegel L."/>
            <person name="Davis C.M."/>
            <person name="Simpson J.R."/>
            <person name="Lauterbach L."/>
            <person name="Steele A.D."/>
            <person name="Gui C."/>
            <person name="Meng S."/>
            <person name="Li G."/>
            <person name="Viehrig K."/>
            <person name="Ye F."/>
            <person name="Su P."/>
            <person name="Kiefer A.F."/>
            <person name="Nichols A."/>
            <person name="Cepeda A.J."/>
            <person name="Yan W."/>
            <person name="Fan B."/>
            <person name="Jiang Y."/>
            <person name="Adhikari A."/>
            <person name="Zheng C.-J."/>
            <person name="Schuster L."/>
            <person name="Cowan T.M."/>
            <person name="Smanski M.J."/>
            <person name="Chevrette M.G."/>
            <person name="De Carvalho L.P.S."/>
            <person name="Shen B."/>
        </authorList>
    </citation>
    <scope>NUCLEOTIDE SEQUENCE [LARGE SCALE GENOMIC DNA]</scope>
    <source>
        <strain evidence="6 7">NPDC050403</strain>
    </source>
</reference>
<keyword evidence="1" id="KW-0805">Transcription regulation</keyword>
<evidence type="ECO:0000313" key="6">
    <source>
        <dbReference type="EMBL" id="MEV0706869.1"/>
    </source>
</evidence>
<evidence type="ECO:0000256" key="1">
    <source>
        <dbReference type="ARBA" id="ARBA00023015"/>
    </source>
</evidence>
<feature type="DNA-binding region" description="H-T-H motif" evidence="4">
    <location>
        <begin position="38"/>
        <end position="57"/>
    </location>
</feature>
<dbReference type="Proteomes" id="UP001551695">
    <property type="component" value="Unassembled WGS sequence"/>
</dbReference>
<dbReference type="SUPFAM" id="SSF48498">
    <property type="entry name" value="Tetracyclin repressor-like, C-terminal domain"/>
    <property type="match status" value="1"/>
</dbReference>
<dbReference type="RefSeq" id="WP_355087900.1">
    <property type="nucleotide sequence ID" value="NZ_JBEXKW010000037.1"/>
</dbReference>
<feature type="domain" description="HTH tetR-type" evidence="5">
    <location>
        <begin position="15"/>
        <end position="75"/>
    </location>
</feature>
<keyword evidence="7" id="KW-1185">Reference proteome</keyword>
<dbReference type="InterPro" id="IPR036271">
    <property type="entry name" value="Tet_transcr_reg_TetR-rel_C_sf"/>
</dbReference>
<evidence type="ECO:0000256" key="2">
    <source>
        <dbReference type="ARBA" id="ARBA00023125"/>
    </source>
</evidence>
<organism evidence="6 7">
    <name type="scientific">Nocardia aurea</name>
    <dbReference type="NCBI Taxonomy" id="2144174"/>
    <lineage>
        <taxon>Bacteria</taxon>
        <taxon>Bacillati</taxon>
        <taxon>Actinomycetota</taxon>
        <taxon>Actinomycetes</taxon>
        <taxon>Mycobacteriales</taxon>
        <taxon>Nocardiaceae</taxon>
        <taxon>Nocardia</taxon>
    </lineage>
</organism>
<protein>
    <submittedName>
        <fullName evidence="6">TetR/AcrR family transcriptional regulator</fullName>
    </submittedName>
</protein>
<keyword evidence="3" id="KW-0804">Transcription</keyword>
<dbReference type="InterPro" id="IPR009057">
    <property type="entry name" value="Homeodomain-like_sf"/>
</dbReference>